<dbReference type="GO" id="GO:0045892">
    <property type="term" value="P:negative regulation of DNA-templated transcription"/>
    <property type="evidence" value="ECO:0007669"/>
    <property type="project" value="InterPro"/>
</dbReference>
<dbReference type="GO" id="GO:0003677">
    <property type="term" value="F:DNA binding"/>
    <property type="evidence" value="ECO:0007669"/>
    <property type="project" value="UniProtKB-KW"/>
</dbReference>
<dbReference type="PATRIC" id="fig|348151.3.peg.1449"/>
<dbReference type="Gene3D" id="1.10.10.10">
    <property type="entry name" value="Winged helix-like DNA-binding domain superfamily/Winged helix DNA-binding domain"/>
    <property type="match status" value="1"/>
</dbReference>
<evidence type="ECO:0000313" key="5">
    <source>
        <dbReference type="EMBL" id="GEK29662.1"/>
    </source>
</evidence>
<accession>A0A0R2LCQ3</accession>
<dbReference type="Pfam" id="PF03965">
    <property type="entry name" value="Penicillinase_R"/>
    <property type="match status" value="1"/>
</dbReference>
<sequence>MEATMQIEISDAEWEVMRVLWTLGHATSHQLTEILTEKMGWKPATTKTLLGRLVKKEILSTTKQGNAFDYKPLVEETAAMNAATHALFSHLCQMKAGQTLADLMTDLTFSQADVKKLQAVLEKKALTAPEQVPCNCLPDCETGQC</sequence>
<dbReference type="STRING" id="348151.IV55_GL001411"/>
<evidence type="ECO:0000256" key="2">
    <source>
        <dbReference type="ARBA" id="ARBA00023015"/>
    </source>
</evidence>
<dbReference type="NCBIfam" id="TIGR02698">
    <property type="entry name" value="CopY_TcrY"/>
    <property type="match status" value="1"/>
</dbReference>
<dbReference type="OrthoDB" id="1849040at2"/>
<keyword evidence="2" id="KW-0805">Transcription regulation</keyword>
<evidence type="ECO:0000256" key="1">
    <source>
        <dbReference type="ARBA" id="ARBA00011046"/>
    </source>
</evidence>
<dbReference type="InterPro" id="IPR014071">
    <property type="entry name" value="Cu_transp_CopY/TcrY"/>
</dbReference>
<comment type="similarity">
    <text evidence="1">Belongs to the BlaI transcriptional regulatory family.</text>
</comment>
<keyword evidence="4" id="KW-0804">Transcription</keyword>
<dbReference type="Proteomes" id="UP000051139">
    <property type="component" value="Unassembled WGS sequence"/>
</dbReference>
<dbReference type="InterPro" id="IPR036388">
    <property type="entry name" value="WH-like_DNA-bd_sf"/>
</dbReference>
<keyword evidence="7" id="KW-1185">Reference proteome</keyword>
<dbReference type="EMBL" id="JQCB01000004">
    <property type="protein sequence ID" value="KRN96439.1"/>
    <property type="molecule type" value="Genomic_DNA"/>
</dbReference>
<evidence type="ECO:0000313" key="7">
    <source>
        <dbReference type="Proteomes" id="UP000051139"/>
    </source>
</evidence>
<dbReference type="SUPFAM" id="SSF46785">
    <property type="entry name" value="Winged helix' DNA-binding domain"/>
    <property type="match status" value="1"/>
</dbReference>
<comment type="caution">
    <text evidence="6">The sequence shown here is derived from an EMBL/GenBank/DDBJ whole genome shotgun (WGS) entry which is preliminary data.</text>
</comment>
<evidence type="ECO:0000256" key="4">
    <source>
        <dbReference type="ARBA" id="ARBA00023163"/>
    </source>
</evidence>
<reference evidence="6 7" key="1">
    <citation type="journal article" date="2015" name="Genome Announc.">
        <title>Expanding the biotechnology potential of lactobacilli through comparative genomics of 213 strains and associated genera.</title>
        <authorList>
            <person name="Sun Z."/>
            <person name="Harris H.M."/>
            <person name="McCann A."/>
            <person name="Guo C."/>
            <person name="Argimon S."/>
            <person name="Zhang W."/>
            <person name="Yang X."/>
            <person name="Jeffery I.B."/>
            <person name="Cooney J.C."/>
            <person name="Kagawa T.F."/>
            <person name="Liu W."/>
            <person name="Song Y."/>
            <person name="Salvetti E."/>
            <person name="Wrobel A."/>
            <person name="Rasinkangas P."/>
            <person name="Parkhill J."/>
            <person name="Rea M.C."/>
            <person name="O'Sullivan O."/>
            <person name="Ritari J."/>
            <person name="Douillard F.P."/>
            <person name="Paul Ross R."/>
            <person name="Yang R."/>
            <person name="Briner A.E."/>
            <person name="Felis G.E."/>
            <person name="de Vos W.M."/>
            <person name="Barrangou R."/>
            <person name="Klaenhammer T.R."/>
            <person name="Caufield P.W."/>
            <person name="Cui Y."/>
            <person name="Zhang H."/>
            <person name="O'Toole P.W."/>
        </authorList>
    </citation>
    <scope>NUCLEOTIDE SEQUENCE [LARGE SCALE GENOMIC DNA]</scope>
    <source>
        <strain evidence="6 7">DSM 22696</strain>
    </source>
</reference>
<dbReference type="Proteomes" id="UP000321429">
    <property type="component" value="Unassembled WGS sequence"/>
</dbReference>
<keyword evidence="3" id="KW-0238">DNA-binding</keyword>
<protein>
    <submittedName>
        <fullName evidence="6">Transcription regulator</fullName>
    </submittedName>
    <submittedName>
        <fullName evidence="5">Uracil phosphoribosyltransferase</fullName>
    </submittedName>
</protein>
<evidence type="ECO:0000313" key="6">
    <source>
        <dbReference type="EMBL" id="KRN96439.1"/>
    </source>
</evidence>
<dbReference type="AlphaFoldDB" id="A0A0R2LCQ3"/>
<gene>
    <name evidence="5" type="primary">copR</name>
    <name evidence="6" type="ORF">IV55_GL001411</name>
    <name evidence="5" type="ORF">LSI01_19730</name>
</gene>
<dbReference type="EMBL" id="BJUD01000092">
    <property type="protein sequence ID" value="GEK29662.1"/>
    <property type="molecule type" value="Genomic_DNA"/>
</dbReference>
<evidence type="ECO:0000256" key="3">
    <source>
        <dbReference type="ARBA" id="ARBA00023125"/>
    </source>
</evidence>
<evidence type="ECO:0000313" key="8">
    <source>
        <dbReference type="Proteomes" id="UP000321429"/>
    </source>
</evidence>
<reference evidence="5 8" key="2">
    <citation type="submission" date="2019-07" db="EMBL/GenBank/DDBJ databases">
        <title>Whole genome shotgun sequence of Lactobacillus siliginis NBRC 101315.</title>
        <authorList>
            <person name="Hosoyama A."/>
            <person name="Uohara A."/>
            <person name="Ohji S."/>
            <person name="Ichikawa N."/>
        </authorList>
    </citation>
    <scope>NUCLEOTIDE SEQUENCE [LARGE SCALE GENOMIC DNA]</scope>
    <source>
        <strain evidence="5 8">NBRC 101315</strain>
    </source>
</reference>
<dbReference type="InterPro" id="IPR005650">
    <property type="entry name" value="BlaI_family"/>
</dbReference>
<dbReference type="InterPro" id="IPR036390">
    <property type="entry name" value="WH_DNA-bd_sf"/>
</dbReference>
<organism evidence="6 7">
    <name type="scientific">Furfurilactobacillus siliginis</name>
    <dbReference type="NCBI Taxonomy" id="348151"/>
    <lineage>
        <taxon>Bacteria</taxon>
        <taxon>Bacillati</taxon>
        <taxon>Bacillota</taxon>
        <taxon>Bacilli</taxon>
        <taxon>Lactobacillales</taxon>
        <taxon>Lactobacillaceae</taxon>
        <taxon>Furfurilactobacillus</taxon>
    </lineage>
</organism>
<keyword evidence="5" id="KW-0808">Transferase</keyword>
<dbReference type="GO" id="GO:0016757">
    <property type="term" value="F:glycosyltransferase activity"/>
    <property type="evidence" value="ECO:0007669"/>
    <property type="project" value="UniProtKB-KW"/>
</dbReference>
<proteinExistence type="inferred from homology"/>
<keyword evidence="5" id="KW-0328">Glycosyltransferase</keyword>
<name>A0A0R2LCQ3_9LACO</name>
<dbReference type="PIRSF" id="PIRSF019455">
    <property type="entry name" value="CopR_AtkY"/>
    <property type="match status" value="1"/>
</dbReference>
<dbReference type="RefSeq" id="WP_057809701.1">
    <property type="nucleotide sequence ID" value="NZ_BJUD01000092.1"/>
</dbReference>